<protein>
    <submittedName>
        <fullName evidence="1">Uncharacterized protein</fullName>
    </submittedName>
</protein>
<proteinExistence type="predicted"/>
<sequence>MSKILALTAYRASPHNNFFRYFSPFRNDFGNLRLWPEWAVHKRSRRGRNSPGQTRPLRFLQFSCRKLLQLQ</sequence>
<evidence type="ECO:0000313" key="1">
    <source>
        <dbReference type="EMBL" id="SET42266.1"/>
    </source>
</evidence>
<dbReference type="AlphaFoldDB" id="A0A1I0EAL0"/>
<reference evidence="1 2" key="1">
    <citation type="submission" date="2016-10" db="EMBL/GenBank/DDBJ databases">
        <authorList>
            <person name="de Groot N.N."/>
        </authorList>
    </citation>
    <scope>NUCLEOTIDE SEQUENCE [LARGE SCALE GENOMIC DNA]</scope>
    <source>
        <strain evidence="1 2">Nl7</strain>
    </source>
</reference>
<organism evidence="1 2">
    <name type="scientific">Nitrosospira multiformis</name>
    <dbReference type="NCBI Taxonomy" id="1231"/>
    <lineage>
        <taxon>Bacteria</taxon>
        <taxon>Pseudomonadati</taxon>
        <taxon>Pseudomonadota</taxon>
        <taxon>Betaproteobacteria</taxon>
        <taxon>Nitrosomonadales</taxon>
        <taxon>Nitrosomonadaceae</taxon>
        <taxon>Nitrosospira</taxon>
    </lineage>
</organism>
<dbReference type="EMBL" id="FOHI01000006">
    <property type="protein sequence ID" value="SET42266.1"/>
    <property type="molecule type" value="Genomic_DNA"/>
</dbReference>
<name>A0A1I0EAL0_9PROT</name>
<accession>A0A1I0EAL0</accession>
<dbReference type="Proteomes" id="UP000183339">
    <property type="component" value="Unassembled WGS sequence"/>
</dbReference>
<evidence type="ECO:0000313" key="2">
    <source>
        <dbReference type="Proteomes" id="UP000183339"/>
    </source>
</evidence>
<gene>
    <name evidence="1" type="ORF">SAMN05216412_10693</name>
</gene>